<sequence>MTDMSEGAVVTPLTSEKSDTRPKIKPIINTLTTDDLTEALSDGLRDFQKSAPYGLFFGGFYAVAGWLLLWLLTSYDLPYLVYPLASGFALIAPFIAAACMKSAAAAKRALSCHQMLFSGRCLVPEPKNCVGWPW</sequence>
<reference evidence="3 4" key="1">
    <citation type="submission" date="2018-01" db="EMBL/GenBank/DDBJ databases">
        <title>The draft genome sequence of Cohaesibacter sp. H1304.</title>
        <authorList>
            <person name="Wang N.-N."/>
            <person name="Du Z.-J."/>
        </authorList>
    </citation>
    <scope>NUCLEOTIDE SEQUENCE [LARGE SCALE GENOMIC DNA]</scope>
    <source>
        <strain evidence="3 4">H1304</strain>
    </source>
</reference>
<feature type="transmembrane region" description="Helical" evidence="2">
    <location>
        <begin position="79"/>
        <end position="100"/>
    </location>
</feature>
<keyword evidence="2" id="KW-1133">Transmembrane helix</keyword>
<dbReference type="OrthoDB" id="9809543at2"/>
<dbReference type="EMBL" id="PKUQ01000042">
    <property type="protein sequence ID" value="PLW75856.1"/>
    <property type="molecule type" value="Genomic_DNA"/>
</dbReference>
<evidence type="ECO:0000313" key="4">
    <source>
        <dbReference type="Proteomes" id="UP000234881"/>
    </source>
</evidence>
<accession>A0A2N5XMT4</accession>
<gene>
    <name evidence="3" type="ORF">C0081_17285</name>
</gene>
<keyword evidence="4" id="KW-1185">Reference proteome</keyword>
<dbReference type="RefSeq" id="WP_101535097.1">
    <property type="nucleotide sequence ID" value="NZ_PKUQ01000042.1"/>
</dbReference>
<keyword evidence="2" id="KW-0812">Transmembrane</keyword>
<dbReference type="AlphaFoldDB" id="A0A2N5XMT4"/>
<evidence type="ECO:0000256" key="2">
    <source>
        <dbReference type="SAM" id="Phobius"/>
    </source>
</evidence>
<organism evidence="3 4">
    <name type="scientific">Cohaesibacter celericrescens</name>
    <dbReference type="NCBI Taxonomy" id="2067669"/>
    <lineage>
        <taxon>Bacteria</taxon>
        <taxon>Pseudomonadati</taxon>
        <taxon>Pseudomonadota</taxon>
        <taxon>Alphaproteobacteria</taxon>
        <taxon>Hyphomicrobiales</taxon>
        <taxon>Cohaesibacteraceae</taxon>
    </lineage>
</organism>
<protein>
    <submittedName>
        <fullName evidence="3">Uncharacterized protein</fullName>
    </submittedName>
</protein>
<name>A0A2N5XMT4_9HYPH</name>
<proteinExistence type="predicted"/>
<dbReference type="Proteomes" id="UP000234881">
    <property type="component" value="Unassembled WGS sequence"/>
</dbReference>
<keyword evidence="2" id="KW-0472">Membrane</keyword>
<feature type="region of interest" description="Disordered" evidence="1">
    <location>
        <begin position="1"/>
        <end position="20"/>
    </location>
</feature>
<feature type="transmembrane region" description="Helical" evidence="2">
    <location>
        <begin position="53"/>
        <end position="73"/>
    </location>
</feature>
<evidence type="ECO:0000313" key="3">
    <source>
        <dbReference type="EMBL" id="PLW75856.1"/>
    </source>
</evidence>
<evidence type="ECO:0000256" key="1">
    <source>
        <dbReference type="SAM" id="MobiDB-lite"/>
    </source>
</evidence>
<comment type="caution">
    <text evidence="3">The sequence shown here is derived from an EMBL/GenBank/DDBJ whole genome shotgun (WGS) entry which is preliminary data.</text>
</comment>